<feature type="region of interest" description="Disordered" evidence="1">
    <location>
        <begin position="428"/>
        <end position="457"/>
    </location>
</feature>
<name>A0A8T3BDL4_DENNO</name>
<feature type="region of interest" description="Disordered" evidence="1">
    <location>
        <begin position="538"/>
        <end position="566"/>
    </location>
</feature>
<dbReference type="Proteomes" id="UP000829196">
    <property type="component" value="Unassembled WGS sequence"/>
</dbReference>
<dbReference type="PANTHER" id="PTHR47481:SF31">
    <property type="entry name" value="OS01G0873500 PROTEIN"/>
    <property type="match status" value="1"/>
</dbReference>
<organism evidence="2 3">
    <name type="scientific">Dendrobium nobile</name>
    <name type="common">Orchid</name>
    <dbReference type="NCBI Taxonomy" id="94219"/>
    <lineage>
        <taxon>Eukaryota</taxon>
        <taxon>Viridiplantae</taxon>
        <taxon>Streptophyta</taxon>
        <taxon>Embryophyta</taxon>
        <taxon>Tracheophyta</taxon>
        <taxon>Spermatophyta</taxon>
        <taxon>Magnoliopsida</taxon>
        <taxon>Liliopsida</taxon>
        <taxon>Asparagales</taxon>
        <taxon>Orchidaceae</taxon>
        <taxon>Epidendroideae</taxon>
        <taxon>Malaxideae</taxon>
        <taxon>Dendrobiinae</taxon>
        <taxon>Dendrobium</taxon>
    </lineage>
</organism>
<evidence type="ECO:0000313" key="2">
    <source>
        <dbReference type="EMBL" id="KAI0510131.1"/>
    </source>
</evidence>
<comment type="caution">
    <text evidence="2">The sequence shown here is derived from an EMBL/GenBank/DDBJ whole genome shotgun (WGS) entry which is preliminary data.</text>
</comment>
<dbReference type="AlphaFoldDB" id="A0A8T3BDL4"/>
<evidence type="ECO:0008006" key="4">
    <source>
        <dbReference type="Google" id="ProtNLM"/>
    </source>
</evidence>
<dbReference type="Pfam" id="PF14223">
    <property type="entry name" value="Retrotran_gag_2"/>
    <property type="match status" value="1"/>
</dbReference>
<protein>
    <recommendedName>
        <fullName evidence="4">Retrovirus-related Pol polyprotein from transposon TNT 1-94</fullName>
    </recommendedName>
</protein>
<evidence type="ECO:0000313" key="3">
    <source>
        <dbReference type="Proteomes" id="UP000829196"/>
    </source>
</evidence>
<accession>A0A8T3BDL4</accession>
<reference evidence="2" key="1">
    <citation type="journal article" date="2022" name="Front. Genet.">
        <title>Chromosome-Scale Assembly of the Dendrobium nobile Genome Provides Insights Into the Molecular Mechanism of the Biosynthesis of the Medicinal Active Ingredient of Dendrobium.</title>
        <authorList>
            <person name="Xu Q."/>
            <person name="Niu S.-C."/>
            <person name="Li K.-L."/>
            <person name="Zheng P.-J."/>
            <person name="Zhang X.-J."/>
            <person name="Jia Y."/>
            <person name="Liu Y."/>
            <person name="Niu Y.-X."/>
            <person name="Yu L.-H."/>
            <person name="Chen D.-F."/>
            <person name="Zhang G.-Q."/>
        </authorList>
    </citation>
    <scope>NUCLEOTIDE SEQUENCE</scope>
    <source>
        <tissue evidence="2">Leaf</tissue>
    </source>
</reference>
<sequence length="566" mass="62215">MVVPSPVLGAECVRVENLNVNSVASNTFVDVPVNLVQTQNLVHCLGDNSGFDIRNHVVWLHGSSEYEFESDVSLDFYGGSDSGNEFTLVRDRPVLSVASRGRVAPVLDNDVAEARVPVDLLRYVEAENANMIIPKVEGNLIEIVKIEASGASQHWKDEAEPKSTEVEFGVWEDMEEVAYAIDPKNYLVATSQAANRTTTSSSSTPTLSSSLKFVLSNIKNIVQSPLSPDNYHLWRSQILKICRANGLLPFLDNSLSIPEETITSAEGITTQNPVFDQWILTDQNLSAAICATISSSILPYVLHLDHTADIWHLLETRFQAANRSRMIQLKNELYNISLKNSTMVQYLNEVKILVDNIAAAGSKIDPEEIILHILNGLPPAYQSFKTSIRTMVNPLGLDQFYSLLISEEIHNAADHARLVSSTDQNQALFVSRGRGRRPKSRPPTNSSYQSEKPSTGSLQCQICSKKGHSAMDCWHRTNLQYTSRSDKPSNKALLSNTNQSHTDWYLDSGASSHLTRSLDNLSMASPYQGTDGIVIGDGSSVSIENSGRGLLPTPSHSSRNSSGTMP</sequence>
<keyword evidence="3" id="KW-1185">Reference proteome</keyword>
<evidence type="ECO:0000256" key="1">
    <source>
        <dbReference type="SAM" id="MobiDB-lite"/>
    </source>
</evidence>
<gene>
    <name evidence="2" type="ORF">KFK09_010731</name>
</gene>
<proteinExistence type="predicted"/>
<dbReference type="PANTHER" id="PTHR47481">
    <property type="match status" value="1"/>
</dbReference>
<feature type="compositionally biased region" description="Polar residues" evidence="1">
    <location>
        <begin position="554"/>
        <end position="566"/>
    </location>
</feature>
<dbReference type="EMBL" id="JAGYWB010000009">
    <property type="protein sequence ID" value="KAI0510131.1"/>
    <property type="molecule type" value="Genomic_DNA"/>
</dbReference>
<dbReference type="OrthoDB" id="693186at2759"/>
<feature type="compositionally biased region" description="Polar residues" evidence="1">
    <location>
        <begin position="444"/>
        <end position="457"/>
    </location>
</feature>